<protein>
    <submittedName>
        <fullName evidence="10">Sterol desaturase family protein</fullName>
    </submittedName>
</protein>
<feature type="region of interest" description="Disordered" evidence="7">
    <location>
        <begin position="267"/>
        <end position="290"/>
    </location>
</feature>
<evidence type="ECO:0000256" key="4">
    <source>
        <dbReference type="ARBA" id="ARBA00023002"/>
    </source>
</evidence>
<dbReference type="EMBL" id="JBELQC010000003">
    <property type="protein sequence ID" value="MFL9842291.1"/>
    <property type="molecule type" value="Genomic_DNA"/>
</dbReference>
<feature type="transmembrane region" description="Helical" evidence="8">
    <location>
        <begin position="90"/>
        <end position="110"/>
    </location>
</feature>
<evidence type="ECO:0000256" key="1">
    <source>
        <dbReference type="ARBA" id="ARBA00004127"/>
    </source>
</evidence>
<keyword evidence="11" id="KW-1185">Reference proteome</keyword>
<gene>
    <name evidence="10" type="ORF">ABS767_15075</name>
</gene>
<dbReference type="Proteomes" id="UP001629244">
    <property type="component" value="Unassembled WGS sequence"/>
</dbReference>
<evidence type="ECO:0000259" key="9">
    <source>
        <dbReference type="Pfam" id="PF04116"/>
    </source>
</evidence>
<dbReference type="PANTHER" id="PTHR21624">
    <property type="entry name" value="STEROL DESATURASE-RELATED PROTEIN"/>
    <property type="match status" value="1"/>
</dbReference>
<keyword evidence="6 8" id="KW-0472">Membrane</keyword>
<keyword evidence="4" id="KW-0560">Oxidoreductase</keyword>
<proteinExistence type="predicted"/>
<keyword evidence="5" id="KW-0443">Lipid metabolism</keyword>
<dbReference type="InterPro" id="IPR006694">
    <property type="entry name" value="Fatty_acid_hydroxylase"/>
</dbReference>
<comment type="subcellular location">
    <subcellularLocation>
        <location evidence="1">Endomembrane system</location>
        <topology evidence="1">Multi-pass membrane protein</topology>
    </subcellularLocation>
</comment>
<keyword evidence="3 8" id="KW-1133">Transmembrane helix</keyword>
<evidence type="ECO:0000256" key="7">
    <source>
        <dbReference type="SAM" id="MobiDB-lite"/>
    </source>
</evidence>
<organism evidence="10 11">
    <name type="scientific">Sphingomonas plantiphila</name>
    <dbReference type="NCBI Taxonomy" id="3163295"/>
    <lineage>
        <taxon>Bacteria</taxon>
        <taxon>Pseudomonadati</taxon>
        <taxon>Pseudomonadota</taxon>
        <taxon>Alphaproteobacteria</taxon>
        <taxon>Sphingomonadales</taxon>
        <taxon>Sphingomonadaceae</taxon>
        <taxon>Sphingomonas</taxon>
    </lineage>
</organism>
<evidence type="ECO:0000256" key="6">
    <source>
        <dbReference type="ARBA" id="ARBA00023136"/>
    </source>
</evidence>
<evidence type="ECO:0000313" key="10">
    <source>
        <dbReference type="EMBL" id="MFL9842291.1"/>
    </source>
</evidence>
<keyword evidence="2 8" id="KW-0812">Transmembrane</keyword>
<dbReference type="RefSeq" id="WP_408079826.1">
    <property type="nucleotide sequence ID" value="NZ_JBELQC010000003.1"/>
</dbReference>
<feature type="transmembrane region" description="Helical" evidence="8">
    <location>
        <begin position="46"/>
        <end position="70"/>
    </location>
</feature>
<reference evidence="10 11" key="1">
    <citation type="submission" date="2024-06" db="EMBL/GenBank/DDBJ databases">
        <authorList>
            <person name="Kaempfer P."/>
            <person name="Viver T."/>
        </authorList>
    </citation>
    <scope>NUCLEOTIDE SEQUENCE [LARGE SCALE GENOMIC DNA]</scope>
    <source>
        <strain evidence="10 11">ST-64</strain>
    </source>
</reference>
<evidence type="ECO:0000256" key="8">
    <source>
        <dbReference type="SAM" id="Phobius"/>
    </source>
</evidence>
<comment type="caution">
    <text evidence="10">The sequence shown here is derived from an EMBL/GenBank/DDBJ whole genome shotgun (WGS) entry which is preliminary data.</text>
</comment>
<name>A0ABW8YPR8_9SPHN</name>
<dbReference type="Pfam" id="PF04116">
    <property type="entry name" value="FA_hydroxylase"/>
    <property type="match status" value="1"/>
</dbReference>
<feature type="domain" description="Fatty acid hydroxylase" evidence="9">
    <location>
        <begin position="97"/>
        <end position="228"/>
    </location>
</feature>
<evidence type="ECO:0000256" key="5">
    <source>
        <dbReference type="ARBA" id="ARBA00023098"/>
    </source>
</evidence>
<evidence type="ECO:0000256" key="2">
    <source>
        <dbReference type="ARBA" id="ARBA00022692"/>
    </source>
</evidence>
<accession>A0ABW8YPR8</accession>
<feature type="transmembrane region" description="Helical" evidence="8">
    <location>
        <begin position="15"/>
        <end position="34"/>
    </location>
</feature>
<dbReference type="InterPro" id="IPR051689">
    <property type="entry name" value="Sterol_desaturase/TMEM195"/>
</dbReference>
<evidence type="ECO:0000313" key="11">
    <source>
        <dbReference type="Proteomes" id="UP001629244"/>
    </source>
</evidence>
<sequence>MDWIVQFGETLQRGTFGWVLVAVILTLFELLNPHQRLSLKQRSSGMAFWAFSIPVTALLATAFTAGMAALEIPPLMELPVFATLAWAGPLASILALLIGAVINDLFFYAFHRIQHRWLWRYHAVHHSIRDLSAVNSYHHISESWIGLALFTLPTTLIVSDVGPALPFASLLLWLHIVWIHSPTRFNFGPLRAVFVDNRYHRIHHSLEHRHFDHNFGAFTTIWDRLFGTHYAPQRDEWPDVGLAEVDQPRNLSEWLDLPARYSRAVADDAPGRAESVDSPVRDWTGERAGA</sequence>
<evidence type="ECO:0000256" key="3">
    <source>
        <dbReference type="ARBA" id="ARBA00022989"/>
    </source>
</evidence>
<dbReference type="PANTHER" id="PTHR21624:SF1">
    <property type="entry name" value="ALKYLGLYCEROL MONOOXYGENASE"/>
    <property type="match status" value="1"/>
</dbReference>